<feature type="domain" description="AMP-binding enzyme C-terminal" evidence="4">
    <location>
        <begin position="421"/>
        <end position="494"/>
    </location>
</feature>
<dbReference type="InterPro" id="IPR000873">
    <property type="entry name" value="AMP-dep_synth/lig_dom"/>
</dbReference>
<dbReference type="SUPFAM" id="SSF56801">
    <property type="entry name" value="Acetyl-CoA synthetase-like"/>
    <property type="match status" value="1"/>
</dbReference>
<dbReference type="InterPro" id="IPR042099">
    <property type="entry name" value="ANL_N_sf"/>
</dbReference>
<protein>
    <submittedName>
        <fullName evidence="5">Amino acid adenylation domain-containing protein</fullName>
    </submittedName>
</protein>
<dbReference type="CDD" id="cd05930">
    <property type="entry name" value="A_NRPS"/>
    <property type="match status" value="1"/>
</dbReference>
<keyword evidence="1" id="KW-0479">Metal-binding</keyword>
<reference evidence="5 6" key="1">
    <citation type="submission" date="2018-08" db="EMBL/GenBank/DDBJ databases">
        <title>Crown Gall in kiwifruit.</title>
        <authorList>
            <person name="Visnovsky S.B."/>
            <person name="Pitman A.R."/>
        </authorList>
    </citation>
    <scope>NUCLEOTIDE SEQUENCE [LARGE SCALE GENOMIC DNA]</scope>
    <source>
        <strain evidence="5 6">SBV_302_78_2</strain>
    </source>
</reference>
<dbReference type="Proteomes" id="UP000473658">
    <property type="component" value="Unassembled WGS sequence"/>
</dbReference>
<evidence type="ECO:0000256" key="2">
    <source>
        <dbReference type="SAM" id="Phobius"/>
    </source>
</evidence>
<dbReference type="NCBIfam" id="TIGR01733">
    <property type="entry name" value="AA-adenyl-dom"/>
    <property type="match status" value="1"/>
</dbReference>
<dbReference type="InterPro" id="IPR045851">
    <property type="entry name" value="AMP-bd_C_sf"/>
</dbReference>
<dbReference type="GO" id="GO:0044550">
    <property type="term" value="P:secondary metabolite biosynthetic process"/>
    <property type="evidence" value="ECO:0007669"/>
    <property type="project" value="TreeGrafter"/>
</dbReference>
<keyword evidence="2" id="KW-1133">Transmembrane helix</keyword>
<dbReference type="PANTHER" id="PTHR45527:SF1">
    <property type="entry name" value="FATTY ACID SYNTHASE"/>
    <property type="match status" value="1"/>
</dbReference>
<dbReference type="Pfam" id="PF13193">
    <property type="entry name" value="AMP-binding_C"/>
    <property type="match status" value="1"/>
</dbReference>
<dbReference type="InterPro" id="IPR010071">
    <property type="entry name" value="AA_adenyl_dom"/>
</dbReference>
<evidence type="ECO:0000259" key="4">
    <source>
        <dbReference type="Pfam" id="PF13193"/>
    </source>
</evidence>
<dbReference type="InterPro" id="IPR025110">
    <property type="entry name" value="AMP-bd_C"/>
</dbReference>
<dbReference type="GO" id="GO:0043041">
    <property type="term" value="P:amino acid activation for nonribosomal peptide biosynthetic process"/>
    <property type="evidence" value="ECO:0007669"/>
    <property type="project" value="TreeGrafter"/>
</dbReference>
<name>A0AA88JN94_RHIRH</name>
<evidence type="ECO:0000313" key="5">
    <source>
        <dbReference type="EMBL" id="KAA3499350.1"/>
    </source>
</evidence>
<dbReference type="PROSITE" id="PS00455">
    <property type="entry name" value="AMP_BINDING"/>
    <property type="match status" value="1"/>
</dbReference>
<comment type="caution">
    <text evidence="5">The sequence shown here is derived from an EMBL/GenBank/DDBJ whole genome shotgun (WGS) entry which is preliminary data.</text>
</comment>
<gene>
    <name evidence="5" type="ORF">DXM27_19575</name>
</gene>
<organism evidence="5 6">
    <name type="scientific">Rhizobium rhizogenes</name>
    <name type="common">Agrobacterium rhizogenes</name>
    <dbReference type="NCBI Taxonomy" id="359"/>
    <lineage>
        <taxon>Bacteria</taxon>
        <taxon>Pseudomonadati</taxon>
        <taxon>Pseudomonadota</taxon>
        <taxon>Alphaproteobacteria</taxon>
        <taxon>Hyphomicrobiales</taxon>
        <taxon>Rhizobiaceae</taxon>
        <taxon>Rhizobium/Agrobacterium group</taxon>
        <taxon>Rhizobium</taxon>
    </lineage>
</organism>
<keyword evidence="2" id="KW-0472">Membrane</keyword>
<evidence type="ECO:0000259" key="3">
    <source>
        <dbReference type="Pfam" id="PF00501"/>
    </source>
</evidence>
<feature type="transmembrane region" description="Helical" evidence="2">
    <location>
        <begin position="62"/>
        <end position="81"/>
    </location>
</feature>
<dbReference type="InterPro" id="IPR020845">
    <property type="entry name" value="AMP-binding_CS"/>
</dbReference>
<dbReference type="Gene3D" id="3.30.300.30">
    <property type="match status" value="1"/>
</dbReference>
<dbReference type="PANTHER" id="PTHR45527">
    <property type="entry name" value="NONRIBOSOMAL PEPTIDE SYNTHETASE"/>
    <property type="match status" value="1"/>
</dbReference>
<dbReference type="EMBL" id="QRFF01000006">
    <property type="protein sequence ID" value="KAA3499350.1"/>
    <property type="molecule type" value="Genomic_DNA"/>
</dbReference>
<sequence>MTLNQRLLASARQFRERPAITAAGVRASYEELFSAAVGVCRRLDAEGVKPCQLIAVYGERSFAAYASILGILLAGCGYVPLNVAFPGARNSQILSSSAAAALLVDRNVADEAIRQIGPATAALPVLDIDPLPQPNTGGYAFDTFVSRRALTTEAIAYLLFTSGTTGVPKGVPISAGNLTSYIDAVHRLIPIDCSDRVLQAADLTFDLSVHDMMLCWLHGAELVVAPQNGAILAPRLIRTHEITACLIVPSAAAKAIELGLVSPHSMPSLKYSLFAGEALPVSLSSKWHAAAPGAALYNMYGPTEGTIHTSHYRVDPQNFYQGSVTPIGYPLGVQRMSIRDADGMEVFAGDTGEIWLSGPQMTEGYWNAPALTAEKFPFRDGQRWYRTGDLGRWDPQHGIIFAGRVDRQVKILGYRIELQDVEAALAKAAGAEQVAVIVRPKQEGGSDAIIVGFIVGRQGSSDEIKVALRGVLPYYMLPCEIHFIADLPVNANGKIDYRGLEKLHGSLRVAAVR</sequence>
<evidence type="ECO:0000313" key="6">
    <source>
        <dbReference type="Proteomes" id="UP000473658"/>
    </source>
</evidence>
<dbReference type="Pfam" id="PF00501">
    <property type="entry name" value="AMP-binding"/>
    <property type="match status" value="1"/>
</dbReference>
<feature type="domain" description="AMP-dependent synthetase/ligase" evidence="3">
    <location>
        <begin position="9"/>
        <end position="366"/>
    </location>
</feature>
<accession>A0AA88JN94</accession>
<evidence type="ECO:0000256" key="1">
    <source>
        <dbReference type="ARBA" id="ARBA00022723"/>
    </source>
</evidence>
<dbReference type="GO" id="GO:0005737">
    <property type="term" value="C:cytoplasm"/>
    <property type="evidence" value="ECO:0007669"/>
    <property type="project" value="TreeGrafter"/>
</dbReference>
<proteinExistence type="predicted"/>
<dbReference type="RefSeq" id="WP_149900679.1">
    <property type="nucleotide sequence ID" value="NZ_QRFF01000006.1"/>
</dbReference>
<dbReference type="AlphaFoldDB" id="A0AA88JN94"/>
<dbReference type="GO" id="GO:0031177">
    <property type="term" value="F:phosphopantetheine binding"/>
    <property type="evidence" value="ECO:0007669"/>
    <property type="project" value="TreeGrafter"/>
</dbReference>
<dbReference type="Gene3D" id="3.40.50.12780">
    <property type="entry name" value="N-terminal domain of ligase-like"/>
    <property type="match status" value="1"/>
</dbReference>
<keyword evidence="2" id="KW-0812">Transmembrane</keyword>
<dbReference type="GO" id="GO:0046872">
    <property type="term" value="F:metal ion binding"/>
    <property type="evidence" value="ECO:0007669"/>
    <property type="project" value="UniProtKB-KW"/>
</dbReference>